<evidence type="ECO:0000256" key="4">
    <source>
        <dbReference type="ARBA" id="ARBA00023125"/>
    </source>
</evidence>
<keyword evidence="9" id="KW-1185">Reference proteome</keyword>
<dbReference type="SUPFAM" id="SSF88659">
    <property type="entry name" value="Sigma3 and sigma4 domains of RNA polymerase sigma factors"/>
    <property type="match status" value="1"/>
</dbReference>
<dbReference type="Pfam" id="PF04542">
    <property type="entry name" value="Sigma70_r2"/>
    <property type="match status" value="1"/>
</dbReference>
<evidence type="ECO:0000313" key="9">
    <source>
        <dbReference type="Proteomes" id="UP001239909"/>
    </source>
</evidence>
<name>A0ABQ6LMR6_9RHOB</name>
<keyword evidence="3" id="KW-0731">Sigma factor</keyword>
<dbReference type="InterPro" id="IPR013324">
    <property type="entry name" value="RNA_pol_sigma_r3/r4-like"/>
</dbReference>
<dbReference type="PANTHER" id="PTHR43133">
    <property type="entry name" value="RNA POLYMERASE ECF-TYPE SIGMA FACTO"/>
    <property type="match status" value="1"/>
</dbReference>
<feature type="domain" description="RNA polymerase sigma-70 region 4" evidence="7">
    <location>
        <begin position="127"/>
        <end position="174"/>
    </location>
</feature>
<comment type="similarity">
    <text evidence="1">Belongs to the sigma-70 factor family. ECF subfamily.</text>
</comment>
<dbReference type="EMBL" id="BSYI01000015">
    <property type="protein sequence ID" value="GMG82987.1"/>
    <property type="molecule type" value="Genomic_DNA"/>
</dbReference>
<proteinExistence type="inferred from homology"/>
<protein>
    <submittedName>
        <fullName evidence="8">RNA polymerase sigma factor</fullName>
    </submittedName>
</protein>
<dbReference type="InterPro" id="IPR013325">
    <property type="entry name" value="RNA_pol_sigma_r2"/>
</dbReference>
<evidence type="ECO:0000259" key="7">
    <source>
        <dbReference type="Pfam" id="PF04545"/>
    </source>
</evidence>
<evidence type="ECO:0000256" key="2">
    <source>
        <dbReference type="ARBA" id="ARBA00023015"/>
    </source>
</evidence>
<dbReference type="Proteomes" id="UP001239909">
    <property type="component" value="Unassembled WGS sequence"/>
</dbReference>
<dbReference type="PANTHER" id="PTHR43133:SF8">
    <property type="entry name" value="RNA POLYMERASE SIGMA FACTOR HI_1459-RELATED"/>
    <property type="match status" value="1"/>
</dbReference>
<dbReference type="RefSeq" id="WP_285671784.1">
    <property type="nucleotide sequence ID" value="NZ_BSYI01000015.1"/>
</dbReference>
<keyword evidence="2" id="KW-0805">Transcription regulation</keyword>
<keyword evidence="4" id="KW-0238">DNA-binding</keyword>
<reference evidence="8 9" key="1">
    <citation type="submission" date="2023-04" db="EMBL/GenBank/DDBJ databases">
        <title>Marinoamorphus aggregata gen. nov., sp. Nov., isolate from tissue of brittle star Ophioplocus japonicus.</title>
        <authorList>
            <person name="Kawano K."/>
            <person name="Sawayama S."/>
            <person name="Nakagawa S."/>
        </authorList>
    </citation>
    <scope>NUCLEOTIDE SEQUENCE [LARGE SCALE GENOMIC DNA]</scope>
    <source>
        <strain evidence="8 9">NKW23</strain>
    </source>
</reference>
<dbReference type="Gene3D" id="1.10.10.10">
    <property type="entry name" value="Winged helix-like DNA-binding domain superfamily/Winged helix DNA-binding domain"/>
    <property type="match status" value="1"/>
</dbReference>
<dbReference type="Gene3D" id="1.10.1740.10">
    <property type="match status" value="1"/>
</dbReference>
<dbReference type="SUPFAM" id="SSF88946">
    <property type="entry name" value="Sigma2 domain of RNA polymerase sigma factors"/>
    <property type="match status" value="1"/>
</dbReference>
<dbReference type="InterPro" id="IPR014284">
    <property type="entry name" value="RNA_pol_sigma-70_dom"/>
</dbReference>
<evidence type="ECO:0000313" key="8">
    <source>
        <dbReference type="EMBL" id="GMG82987.1"/>
    </source>
</evidence>
<evidence type="ECO:0000256" key="1">
    <source>
        <dbReference type="ARBA" id="ARBA00010641"/>
    </source>
</evidence>
<evidence type="ECO:0000256" key="3">
    <source>
        <dbReference type="ARBA" id="ARBA00023082"/>
    </source>
</evidence>
<evidence type="ECO:0000259" key="6">
    <source>
        <dbReference type="Pfam" id="PF04542"/>
    </source>
</evidence>
<comment type="caution">
    <text evidence="8">The sequence shown here is derived from an EMBL/GenBank/DDBJ whole genome shotgun (WGS) entry which is preliminary data.</text>
</comment>
<organism evidence="8 9">
    <name type="scientific">Paralimibaculum aggregatum</name>
    <dbReference type="NCBI Taxonomy" id="3036245"/>
    <lineage>
        <taxon>Bacteria</taxon>
        <taxon>Pseudomonadati</taxon>
        <taxon>Pseudomonadota</taxon>
        <taxon>Alphaproteobacteria</taxon>
        <taxon>Rhodobacterales</taxon>
        <taxon>Paracoccaceae</taxon>
        <taxon>Paralimibaculum</taxon>
    </lineage>
</organism>
<feature type="domain" description="RNA polymerase sigma-70 region 2" evidence="6">
    <location>
        <begin position="29"/>
        <end position="95"/>
    </location>
</feature>
<keyword evidence="5" id="KW-0804">Transcription</keyword>
<dbReference type="Pfam" id="PF04545">
    <property type="entry name" value="Sigma70_r4"/>
    <property type="match status" value="1"/>
</dbReference>
<dbReference type="InterPro" id="IPR007630">
    <property type="entry name" value="RNA_pol_sigma70_r4"/>
</dbReference>
<accession>A0ABQ6LMR6</accession>
<gene>
    <name evidence="8" type="ORF">LNKW23_22000</name>
</gene>
<evidence type="ECO:0000256" key="5">
    <source>
        <dbReference type="ARBA" id="ARBA00023163"/>
    </source>
</evidence>
<dbReference type="InterPro" id="IPR039425">
    <property type="entry name" value="RNA_pol_sigma-70-like"/>
</dbReference>
<dbReference type="InterPro" id="IPR036388">
    <property type="entry name" value="WH-like_DNA-bd_sf"/>
</dbReference>
<dbReference type="InterPro" id="IPR007627">
    <property type="entry name" value="RNA_pol_sigma70_r2"/>
</dbReference>
<sequence length="186" mass="19933">MTGPDDAAADLALARRAAEGDGAAFAELLGRHYDRIHRLGWRLLGSAAEAEDLAQDVCAGLGARIRGFRGEAAFATWLYRIVVNAARDAQRRRARGARLVEAYTEVEALERAGAEARAAELDWLRRALAALSPELRETAVLVLDEGLTHAEAGAALGVSGGTVSWRMAEIRKRLATLADRAEDMGA</sequence>
<dbReference type="NCBIfam" id="TIGR02937">
    <property type="entry name" value="sigma70-ECF"/>
    <property type="match status" value="1"/>
</dbReference>